<evidence type="ECO:0000259" key="17">
    <source>
        <dbReference type="PROSITE" id="PS50110"/>
    </source>
</evidence>
<dbReference type="InterPro" id="IPR001610">
    <property type="entry name" value="PAC"/>
</dbReference>
<dbReference type="KEGG" id="fls:GLV81_01555"/>
<evidence type="ECO:0000256" key="9">
    <source>
        <dbReference type="ARBA" id="ARBA00022777"/>
    </source>
</evidence>
<dbReference type="InterPro" id="IPR013767">
    <property type="entry name" value="PAS_fold"/>
</dbReference>
<keyword evidence="12" id="KW-0472">Membrane</keyword>
<dbReference type="InterPro" id="IPR003661">
    <property type="entry name" value="HisK_dim/P_dom"/>
</dbReference>
<proteinExistence type="predicted"/>
<feature type="domain" description="PAC" evidence="19">
    <location>
        <begin position="598"/>
        <end position="651"/>
    </location>
</feature>
<dbReference type="Pfam" id="PF13426">
    <property type="entry name" value="PAS_9"/>
    <property type="match status" value="1"/>
</dbReference>
<dbReference type="PROSITE" id="PS50113">
    <property type="entry name" value="PAC"/>
    <property type="match status" value="4"/>
</dbReference>
<dbReference type="InterPro" id="IPR001789">
    <property type="entry name" value="Sig_transdc_resp-reg_receiver"/>
</dbReference>
<keyword evidence="5 15" id="KW-0597">Phosphoprotein</keyword>
<evidence type="ECO:0000256" key="4">
    <source>
        <dbReference type="ARBA" id="ARBA00022519"/>
    </source>
</evidence>
<keyword evidence="6" id="KW-0808">Transferase</keyword>
<feature type="domain" description="PAS" evidence="18">
    <location>
        <begin position="522"/>
        <end position="585"/>
    </location>
</feature>
<feature type="domain" description="PAC" evidence="19">
    <location>
        <begin position="854"/>
        <end position="906"/>
    </location>
</feature>
<dbReference type="PANTHER" id="PTHR43047">
    <property type="entry name" value="TWO-COMPONENT HISTIDINE PROTEIN KINASE"/>
    <property type="match status" value="1"/>
</dbReference>
<evidence type="ECO:0000256" key="1">
    <source>
        <dbReference type="ARBA" id="ARBA00000085"/>
    </source>
</evidence>
<comment type="subcellular location">
    <subcellularLocation>
        <location evidence="2">Cell inner membrane</location>
        <topology evidence="2">Multi-pass membrane protein</topology>
    </subcellularLocation>
</comment>
<dbReference type="InterPro" id="IPR013655">
    <property type="entry name" value="PAS_fold_3"/>
</dbReference>
<sequence>MQFAFQHQQFDRLFPFYITIGSDCRIVSFGSSYQSLLSMKAGESITNYLAFKRPSVQIIHAAALASMPGQLILMQGVQKPSVLLRGQIEHLAEKDQWLFIGTPWFASVEELREAGLTINNFAVHDPLIDLLHVLKAHELTEKDLKQMLHKVQLQQQAIEDAGKQMNELSLFTMHNPEPRFRVSSKGLVLLKNPAAQRLHQYLHNDELMNEAVFWQQVAALRPTNDMRWTVETVTEGKIFVFDCHFFPEFDYFHVYGTDVTEQRNMAADLQRREQLFKRLAENVPGVVYLWRMNFDGSNNVEFISPRLKEEFGINPADANRLVDFIHPDDLPVWQETVRGAFHEEAPWNADCRFVMPNGELIYWTANARVAYTDAQGKVFAGVMRNTTEEKTVLENLKRLSVVASANENGVVFANKFGQITWANDGFLKMTGFEMSQVVGKSPIDLCAGPQTDKQALREMVFAFEQGQSFDVEVLQYRNDGTHFMSRTRGQSVLNSEGGVLEYFAIVEDITKAKEDEARIRYAEQLWKFALEGAGDGVWQYDLETHQSFYSEEYKRMLGYDPAIFDKENQFWLNRIHPDDLATVVKENEEYDAGKRSSHNREIRMRHKDGHYLWILDRGMAVSYTANGLPKLVTGTHTNISHIKNTELELWQRVQQFQSLSEGIPAVLYEYEYAQDGTEKLRYVSPAMQRIFGISPEAFREDYRRFVFHEDLPAIDAANEAALSSLKPYYNESRLQLPNGKLVWRSVAATYSYDTAAGAHVFTGFMMDITDRKKAEDALRLNEEKYRGIIANMNLGLLEVDIDDRIQVCNQSFLRMSGYAQHEITGKRAVDLFVDTDEKYTIELQNRRRSAGHSDVYEMKVHNKQGEEKWWLISGAPRYDDSGKMVGSIGIHLDITQQKLLEQELRMATLAAEESSRAKERFLANMSHEMRTPMNAIIGLGRQLKKTQLDQQQRLFLDSINTASDNLLVIINDVLDLSKIQAGKLALEHIPFKPAELVRRAVQMLMHRVEEKNLWVEVKMEEGIAPVLIGDPYRLQQILINLVSNAVKFTDHGGITITLAAKPQTLHGQCFIVTVQDTGIGIDEAFVQEMFEPFSQAYTHSTRKYGGTGLGLSIIKQLVDLMHGDIEVQSTTGHGTTFTIKVMLEQGTESDLPKETSHLLPNDLLKNISVLLVEDNAMNRLVARTVLQQYGASVVEAVHGEDAIHLLQKETVDIVLMDMQMPVLDGVSATAIIRKDISSSLPVIALTANALSSEQDACFKAGMNDFVAKPFEENVLIRKIAEWVGRPFDEQAAEQPVVATSPVESDLPLYSLDMLNDIARGNQAFVQKMVDMFVEQTPAIADQLLAHANHGEWEQMGAVAHKLKPTLDNLGFTSLHDDIRTIEKSGKLAEVNDDVLRMVNKVHATIHKVIGILSANRKD</sequence>
<evidence type="ECO:0000256" key="10">
    <source>
        <dbReference type="ARBA" id="ARBA00022840"/>
    </source>
</evidence>
<dbReference type="SMART" id="SM00388">
    <property type="entry name" value="HisKA"/>
    <property type="match status" value="1"/>
</dbReference>
<dbReference type="GO" id="GO:0005886">
    <property type="term" value="C:plasma membrane"/>
    <property type="evidence" value="ECO:0007669"/>
    <property type="project" value="UniProtKB-SubCell"/>
</dbReference>
<keyword evidence="10" id="KW-0067">ATP-binding</keyword>
<dbReference type="GO" id="GO:0004383">
    <property type="term" value="F:guanylate cyclase activity"/>
    <property type="evidence" value="ECO:0007669"/>
    <property type="project" value="InterPro"/>
</dbReference>
<evidence type="ECO:0000259" key="20">
    <source>
        <dbReference type="PROSITE" id="PS50894"/>
    </source>
</evidence>
<dbReference type="SMART" id="SM00086">
    <property type="entry name" value="PAC"/>
    <property type="match status" value="5"/>
</dbReference>
<keyword evidence="4" id="KW-0997">Cell inner membrane</keyword>
<dbReference type="Pfam" id="PF07701">
    <property type="entry name" value="HNOBA"/>
    <property type="match status" value="2"/>
</dbReference>
<reference evidence="21 22" key="1">
    <citation type="submission" date="2019-11" db="EMBL/GenBank/DDBJ databases">
        <authorList>
            <person name="Im W.T."/>
        </authorList>
    </citation>
    <scope>NUCLEOTIDE SEQUENCE [LARGE SCALE GENOMIC DNA]</scope>
    <source>
        <strain evidence="21 22">SB-02</strain>
    </source>
</reference>
<evidence type="ECO:0000256" key="15">
    <source>
        <dbReference type="PROSITE-ProRule" id="PRU00169"/>
    </source>
</evidence>
<dbReference type="InterPro" id="IPR011006">
    <property type="entry name" value="CheY-like_superfamily"/>
</dbReference>
<feature type="modified residue" description="Phosphohistidine" evidence="14">
    <location>
        <position position="1360"/>
    </location>
</feature>
<evidence type="ECO:0000256" key="13">
    <source>
        <dbReference type="ARBA" id="ARBA00023293"/>
    </source>
</evidence>
<comment type="catalytic activity">
    <reaction evidence="1">
        <text>ATP + protein L-histidine = ADP + protein N-phospho-L-histidine.</text>
        <dbReference type="EC" id="2.7.13.3"/>
    </reaction>
</comment>
<dbReference type="CDD" id="cd16922">
    <property type="entry name" value="HATPase_EvgS-ArcB-TorS-like"/>
    <property type="match status" value="1"/>
</dbReference>
<dbReference type="PANTHER" id="PTHR43047:SF72">
    <property type="entry name" value="OSMOSENSING HISTIDINE PROTEIN KINASE SLN1"/>
    <property type="match status" value="1"/>
</dbReference>
<evidence type="ECO:0000259" key="16">
    <source>
        <dbReference type="PROSITE" id="PS50109"/>
    </source>
</evidence>
<keyword evidence="11" id="KW-1133">Transmembrane helix</keyword>
<evidence type="ECO:0000256" key="12">
    <source>
        <dbReference type="ARBA" id="ARBA00023136"/>
    </source>
</evidence>
<dbReference type="PRINTS" id="PR00344">
    <property type="entry name" value="BCTRLSENSOR"/>
</dbReference>
<name>A0A6I6GA72_9BACT</name>
<keyword evidence="8" id="KW-0547">Nucleotide-binding</keyword>
<dbReference type="Pfam" id="PF00512">
    <property type="entry name" value="HisKA"/>
    <property type="match status" value="1"/>
</dbReference>
<feature type="domain" description="PAC" evidence="19">
    <location>
        <begin position="467"/>
        <end position="521"/>
    </location>
</feature>
<feature type="domain" description="PAS" evidence="18">
    <location>
        <begin position="781"/>
        <end position="838"/>
    </location>
</feature>
<gene>
    <name evidence="21" type="ORF">GLV81_01555</name>
</gene>
<feature type="domain" description="PAC" evidence="19">
    <location>
        <begin position="728"/>
        <end position="780"/>
    </location>
</feature>
<dbReference type="SUPFAM" id="SSF55874">
    <property type="entry name" value="ATPase domain of HSP90 chaperone/DNA topoisomerase II/histidine kinase"/>
    <property type="match status" value="1"/>
</dbReference>
<protein>
    <submittedName>
        <fullName evidence="21">PAS domain S-box protein</fullName>
    </submittedName>
</protein>
<dbReference type="Pfam" id="PF00072">
    <property type="entry name" value="Response_reg"/>
    <property type="match status" value="1"/>
</dbReference>
<evidence type="ECO:0000256" key="14">
    <source>
        <dbReference type="PROSITE-ProRule" id="PRU00110"/>
    </source>
</evidence>
<keyword evidence="7" id="KW-0812">Transmembrane</keyword>
<dbReference type="CDD" id="cd00082">
    <property type="entry name" value="HisKA"/>
    <property type="match status" value="1"/>
</dbReference>
<dbReference type="Gene3D" id="1.10.287.130">
    <property type="match status" value="1"/>
</dbReference>
<dbReference type="InterPro" id="IPR003594">
    <property type="entry name" value="HATPase_dom"/>
</dbReference>
<dbReference type="SMART" id="SM00448">
    <property type="entry name" value="REC"/>
    <property type="match status" value="1"/>
</dbReference>
<feature type="modified residue" description="4-aspartylphosphate" evidence="15">
    <location>
        <position position="1217"/>
    </location>
</feature>
<dbReference type="SUPFAM" id="SSF55785">
    <property type="entry name" value="PYP-like sensor domain (PAS domain)"/>
    <property type="match status" value="5"/>
</dbReference>
<dbReference type="SUPFAM" id="SSF47384">
    <property type="entry name" value="Homodimeric domain of signal transducing histidine kinase"/>
    <property type="match status" value="1"/>
</dbReference>
<dbReference type="InterPro" id="IPR000014">
    <property type="entry name" value="PAS"/>
</dbReference>
<dbReference type="InterPro" id="IPR008207">
    <property type="entry name" value="Sig_transdc_His_kin_Hpt_dom"/>
</dbReference>
<dbReference type="InterPro" id="IPR000700">
    <property type="entry name" value="PAS-assoc_C"/>
</dbReference>
<dbReference type="CDD" id="cd17546">
    <property type="entry name" value="REC_hyHK_CKI1_RcsC-like"/>
    <property type="match status" value="1"/>
</dbReference>
<dbReference type="InterPro" id="IPR035965">
    <property type="entry name" value="PAS-like_dom_sf"/>
</dbReference>
<dbReference type="SMART" id="SM00091">
    <property type="entry name" value="PAS"/>
    <property type="match status" value="5"/>
</dbReference>
<dbReference type="Pfam" id="PF08447">
    <property type="entry name" value="PAS_3"/>
    <property type="match status" value="3"/>
</dbReference>
<dbReference type="Gene3D" id="3.30.565.10">
    <property type="entry name" value="Histidine kinase-like ATPase, C-terminal domain"/>
    <property type="match status" value="1"/>
</dbReference>
<feature type="domain" description="PAS" evidence="18">
    <location>
        <begin position="395"/>
        <end position="443"/>
    </location>
</feature>
<dbReference type="RefSeq" id="WP_157476230.1">
    <property type="nucleotide sequence ID" value="NZ_CP046566.1"/>
</dbReference>
<feature type="domain" description="Response regulatory" evidence="17">
    <location>
        <begin position="1168"/>
        <end position="1283"/>
    </location>
</feature>
<dbReference type="InterPro" id="IPR036097">
    <property type="entry name" value="HisK_dim/P_sf"/>
</dbReference>
<keyword evidence="3" id="KW-1003">Cell membrane</keyword>
<dbReference type="InterPro" id="IPR011645">
    <property type="entry name" value="HNOB_dom_associated"/>
</dbReference>
<dbReference type="PROSITE" id="PS50109">
    <property type="entry name" value="HIS_KIN"/>
    <property type="match status" value="1"/>
</dbReference>
<evidence type="ECO:0000256" key="3">
    <source>
        <dbReference type="ARBA" id="ARBA00022475"/>
    </source>
</evidence>
<keyword evidence="22" id="KW-1185">Reference proteome</keyword>
<dbReference type="PROSITE" id="PS50112">
    <property type="entry name" value="PAS"/>
    <property type="match status" value="3"/>
</dbReference>
<evidence type="ECO:0000313" key="22">
    <source>
        <dbReference type="Proteomes" id="UP000426027"/>
    </source>
</evidence>
<dbReference type="Gene3D" id="3.30.450.260">
    <property type="entry name" value="Haem NO binding associated domain"/>
    <property type="match status" value="1"/>
</dbReference>
<dbReference type="Gene3D" id="3.30.450.20">
    <property type="entry name" value="PAS domain"/>
    <property type="match status" value="5"/>
</dbReference>
<evidence type="ECO:0000256" key="6">
    <source>
        <dbReference type="ARBA" id="ARBA00022679"/>
    </source>
</evidence>
<dbReference type="SUPFAM" id="SSF47226">
    <property type="entry name" value="Histidine-containing phosphotransfer domain, HPT domain"/>
    <property type="match status" value="1"/>
</dbReference>
<evidence type="ECO:0000259" key="18">
    <source>
        <dbReference type="PROSITE" id="PS50112"/>
    </source>
</evidence>
<dbReference type="GO" id="GO:0000166">
    <property type="term" value="F:nucleotide binding"/>
    <property type="evidence" value="ECO:0007669"/>
    <property type="project" value="UniProtKB-KW"/>
</dbReference>
<dbReference type="EMBL" id="CP046566">
    <property type="protein sequence ID" value="QGW26960.1"/>
    <property type="molecule type" value="Genomic_DNA"/>
</dbReference>
<dbReference type="PROSITE" id="PS50894">
    <property type="entry name" value="HPT"/>
    <property type="match status" value="1"/>
</dbReference>
<dbReference type="GO" id="GO:0000155">
    <property type="term" value="F:phosphorelay sensor kinase activity"/>
    <property type="evidence" value="ECO:0007669"/>
    <property type="project" value="InterPro"/>
</dbReference>
<dbReference type="InterPro" id="IPR042463">
    <property type="entry name" value="HNOB_dom_associated_sf"/>
</dbReference>
<evidence type="ECO:0000256" key="2">
    <source>
        <dbReference type="ARBA" id="ARBA00004429"/>
    </source>
</evidence>
<evidence type="ECO:0000313" key="21">
    <source>
        <dbReference type="EMBL" id="QGW26960.1"/>
    </source>
</evidence>
<evidence type="ECO:0000256" key="7">
    <source>
        <dbReference type="ARBA" id="ARBA00022692"/>
    </source>
</evidence>
<dbReference type="InterPro" id="IPR036890">
    <property type="entry name" value="HATPase_C_sf"/>
</dbReference>
<organism evidence="21 22">
    <name type="scientific">Phnomibacter ginsenosidimutans</name>
    <dbReference type="NCBI Taxonomy" id="2676868"/>
    <lineage>
        <taxon>Bacteria</taxon>
        <taxon>Pseudomonadati</taxon>
        <taxon>Bacteroidota</taxon>
        <taxon>Chitinophagia</taxon>
        <taxon>Chitinophagales</taxon>
        <taxon>Chitinophagaceae</taxon>
        <taxon>Phnomibacter</taxon>
    </lineage>
</organism>
<dbReference type="CDD" id="cd00130">
    <property type="entry name" value="PAS"/>
    <property type="match status" value="5"/>
</dbReference>
<dbReference type="SUPFAM" id="SSF52172">
    <property type="entry name" value="CheY-like"/>
    <property type="match status" value="1"/>
</dbReference>
<dbReference type="InterPro" id="IPR004358">
    <property type="entry name" value="Sig_transdc_His_kin-like_C"/>
</dbReference>
<dbReference type="PROSITE" id="PS50110">
    <property type="entry name" value="RESPONSE_REGULATORY"/>
    <property type="match status" value="1"/>
</dbReference>
<dbReference type="Gene3D" id="1.20.120.160">
    <property type="entry name" value="HPT domain"/>
    <property type="match status" value="1"/>
</dbReference>
<dbReference type="Pfam" id="PF02518">
    <property type="entry name" value="HATPase_c"/>
    <property type="match status" value="1"/>
</dbReference>
<evidence type="ECO:0000256" key="11">
    <source>
        <dbReference type="ARBA" id="ARBA00022989"/>
    </source>
</evidence>
<evidence type="ECO:0000256" key="5">
    <source>
        <dbReference type="ARBA" id="ARBA00022553"/>
    </source>
</evidence>
<keyword evidence="13" id="KW-0141">cGMP biosynthesis</keyword>
<evidence type="ECO:0000256" key="8">
    <source>
        <dbReference type="ARBA" id="ARBA00022741"/>
    </source>
</evidence>
<feature type="domain" description="HPt" evidence="20">
    <location>
        <begin position="1321"/>
        <end position="1415"/>
    </location>
</feature>
<keyword evidence="9" id="KW-0418">Kinase</keyword>
<dbReference type="NCBIfam" id="TIGR00229">
    <property type="entry name" value="sensory_box"/>
    <property type="match status" value="4"/>
</dbReference>
<accession>A0A6I6GA72</accession>
<dbReference type="FunFam" id="3.30.565.10:FF:000010">
    <property type="entry name" value="Sensor histidine kinase RcsC"/>
    <property type="match status" value="1"/>
</dbReference>
<dbReference type="Gene3D" id="3.40.50.2300">
    <property type="match status" value="1"/>
</dbReference>
<feature type="domain" description="Histidine kinase" evidence="16">
    <location>
        <begin position="924"/>
        <end position="1145"/>
    </location>
</feature>
<dbReference type="InterPro" id="IPR005467">
    <property type="entry name" value="His_kinase_dom"/>
</dbReference>
<dbReference type="SMART" id="SM00387">
    <property type="entry name" value="HATPase_c"/>
    <property type="match status" value="1"/>
</dbReference>
<dbReference type="Pfam" id="PF00989">
    <property type="entry name" value="PAS"/>
    <property type="match status" value="1"/>
</dbReference>
<dbReference type="InterPro" id="IPR036641">
    <property type="entry name" value="HPT_dom_sf"/>
</dbReference>
<evidence type="ECO:0000259" key="19">
    <source>
        <dbReference type="PROSITE" id="PS50113"/>
    </source>
</evidence>
<dbReference type="GO" id="GO:0009927">
    <property type="term" value="F:histidine phosphotransfer kinase activity"/>
    <property type="evidence" value="ECO:0007669"/>
    <property type="project" value="TreeGrafter"/>
</dbReference>
<dbReference type="Proteomes" id="UP000426027">
    <property type="component" value="Chromosome"/>
</dbReference>